<name>A0ABT4APS5_9BACT</name>
<organism evidence="2 3">
    <name type="scientific">Archangium lansingense</name>
    <dbReference type="NCBI Taxonomy" id="2995310"/>
    <lineage>
        <taxon>Bacteria</taxon>
        <taxon>Pseudomonadati</taxon>
        <taxon>Myxococcota</taxon>
        <taxon>Myxococcia</taxon>
        <taxon>Myxococcales</taxon>
        <taxon>Cystobacterineae</taxon>
        <taxon>Archangiaceae</taxon>
        <taxon>Archangium</taxon>
    </lineage>
</organism>
<keyword evidence="3" id="KW-1185">Reference proteome</keyword>
<keyword evidence="2" id="KW-0540">Nuclease</keyword>
<keyword evidence="2" id="KW-0378">Hydrolase</keyword>
<dbReference type="GO" id="GO:0004519">
    <property type="term" value="F:endonuclease activity"/>
    <property type="evidence" value="ECO:0007669"/>
    <property type="project" value="UniProtKB-KW"/>
</dbReference>
<feature type="domain" description="HNH nuclease" evidence="1">
    <location>
        <begin position="205"/>
        <end position="254"/>
    </location>
</feature>
<evidence type="ECO:0000313" key="3">
    <source>
        <dbReference type="Proteomes" id="UP001207654"/>
    </source>
</evidence>
<evidence type="ECO:0000313" key="2">
    <source>
        <dbReference type="EMBL" id="MCY1083680.1"/>
    </source>
</evidence>
<proteinExistence type="predicted"/>
<dbReference type="RefSeq" id="WP_267542203.1">
    <property type="nucleotide sequence ID" value="NZ_JAPNKA010000001.1"/>
</dbReference>
<keyword evidence="2" id="KW-0255">Endonuclease</keyword>
<dbReference type="EMBL" id="JAPNKA010000001">
    <property type="protein sequence ID" value="MCY1083680.1"/>
    <property type="molecule type" value="Genomic_DNA"/>
</dbReference>
<dbReference type="Pfam" id="PF13391">
    <property type="entry name" value="HNH_2"/>
    <property type="match status" value="1"/>
</dbReference>
<reference evidence="2 3" key="1">
    <citation type="submission" date="2022-11" db="EMBL/GenBank/DDBJ databases">
        <title>Minimal conservation of predation-associated metabolite biosynthetic gene clusters underscores biosynthetic potential of Myxococcota including descriptions for ten novel species: Archangium lansinium sp. nov., Myxococcus landrumus sp. nov., Nannocystis bai.</title>
        <authorList>
            <person name="Ahearne A."/>
            <person name="Stevens C."/>
            <person name="Phillips K."/>
        </authorList>
    </citation>
    <scope>NUCLEOTIDE SEQUENCE [LARGE SCALE GENOMIC DNA]</scope>
    <source>
        <strain evidence="2 3">MIWBW</strain>
    </source>
</reference>
<evidence type="ECO:0000259" key="1">
    <source>
        <dbReference type="Pfam" id="PF13391"/>
    </source>
</evidence>
<protein>
    <submittedName>
        <fullName evidence="2">HNH endonuclease</fullName>
    </submittedName>
</protein>
<sequence length="313" mass="35929">MVLPTVDPDWEIRAAAFQALEWLVARHGPTLRWDTIQEGFEFKGQHLYFATKAKGIFRPKEMRGAALSIKTIIPRGNRPVPYEDSAGEDGVFTYKLRGDDPDNHDNRLLQQAWKASTPLIYFLAVEPGIYQPLWPIFIRGIDRERLECTLSVDDAALAEREQRVPMVADARAIEIRREYVTVQTKRRLHQARFRLEVLRAYEKRCAVCRLPREELLDAAHIVADREETGAPVVPNGLALCRLHHGVFDTDLMGIRPDGVIELSKSLLDTRDGPTLEHAVKAFQGQHLHLPRRIEDQPGQRFLEERYARFRRAG</sequence>
<dbReference type="Proteomes" id="UP001207654">
    <property type="component" value="Unassembled WGS sequence"/>
</dbReference>
<dbReference type="InterPro" id="IPR003615">
    <property type="entry name" value="HNH_nuc"/>
</dbReference>
<accession>A0ABT4APS5</accession>
<gene>
    <name evidence="2" type="ORF">OV287_55500</name>
</gene>
<comment type="caution">
    <text evidence="2">The sequence shown here is derived from an EMBL/GenBank/DDBJ whole genome shotgun (WGS) entry which is preliminary data.</text>
</comment>